<reference evidence="2 5" key="1">
    <citation type="submission" date="2019-05" db="EMBL/GenBank/DDBJ databases">
        <title>Emergence of the Ug99 lineage of the wheat stem rust pathogen through somatic hybridization.</title>
        <authorList>
            <person name="Li F."/>
            <person name="Upadhyaya N.M."/>
            <person name="Sperschneider J."/>
            <person name="Matny O."/>
            <person name="Nguyen-Phuc H."/>
            <person name="Mago R."/>
            <person name="Raley C."/>
            <person name="Miller M.E."/>
            <person name="Silverstein K.A.T."/>
            <person name="Henningsen E."/>
            <person name="Hirsch C.D."/>
            <person name="Visser B."/>
            <person name="Pretorius Z.A."/>
            <person name="Steffenson B.J."/>
            <person name="Schwessinger B."/>
            <person name="Dodds P.N."/>
            <person name="Figueroa M."/>
        </authorList>
    </citation>
    <scope>NUCLEOTIDE SEQUENCE [LARGE SCALE GENOMIC DNA]</scope>
    <source>
        <strain evidence="2 5">Ug99</strain>
    </source>
</reference>
<dbReference type="EMBL" id="VDEP01000386">
    <property type="protein sequence ID" value="KAA1090361.1"/>
    <property type="molecule type" value="Genomic_DNA"/>
</dbReference>
<evidence type="ECO:0000313" key="4">
    <source>
        <dbReference type="EMBL" id="KAA1112118.1"/>
    </source>
</evidence>
<proteinExistence type="predicted"/>
<evidence type="ECO:0000313" key="5">
    <source>
        <dbReference type="Proteomes" id="UP000325313"/>
    </source>
</evidence>
<feature type="region of interest" description="Disordered" evidence="1">
    <location>
        <begin position="1"/>
        <end position="43"/>
    </location>
</feature>
<sequence length="73" mass="8056">MDCRFIENSEPLRSKQSSQKSSIATNCPSISKSPSNQTGSTTPSIALSSNLLIQMLDNHQPSRFTSRIKLVFI</sequence>
<comment type="caution">
    <text evidence="2">The sequence shown here is derived from an EMBL/GenBank/DDBJ whole genome shotgun (WGS) entry which is preliminary data.</text>
</comment>
<dbReference type="EMBL" id="VDEP01000480">
    <property type="protein sequence ID" value="KAA1071106.1"/>
    <property type="molecule type" value="Genomic_DNA"/>
</dbReference>
<gene>
    <name evidence="3" type="ORF">PGTUg99_000485</name>
    <name evidence="4" type="ORF">PGTUg99_001114</name>
    <name evidence="2" type="ORF">PGTUg99_015587</name>
</gene>
<dbReference type="AlphaFoldDB" id="A0A5B0M430"/>
<dbReference type="EMBL" id="VDEP01000282">
    <property type="protein sequence ID" value="KAA1112118.1"/>
    <property type="molecule type" value="Genomic_DNA"/>
</dbReference>
<protein>
    <submittedName>
        <fullName evidence="2">Uncharacterized protein</fullName>
    </submittedName>
</protein>
<name>A0A5B0M430_PUCGR</name>
<feature type="compositionally biased region" description="Polar residues" evidence="1">
    <location>
        <begin position="14"/>
        <end position="43"/>
    </location>
</feature>
<feature type="compositionally biased region" description="Basic and acidic residues" evidence="1">
    <location>
        <begin position="1"/>
        <end position="13"/>
    </location>
</feature>
<evidence type="ECO:0000313" key="3">
    <source>
        <dbReference type="EMBL" id="KAA1090361.1"/>
    </source>
</evidence>
<evidence type="ECO:0000256" key="1">
    <source>
        <dbReference type="SAM" id="MobiDB-lite"/>
    </source>
</evidence>
<accession>A0A5B0M430</accession>
<organism evidence="2 5">
    <name type="scientific">Puccinia graminis f. sp. tritici</name>
    <dbReference type="NCBI Taxonomy" id="56615"/>
    <lineage>
        <taxon>Eukaryota</taxon>
        <taxon>Fungi</taxon>
        <taxon>Dikarya</taxon>
        <taxon>Basidiomycota</taxon>
        <taxon>Pucciniomycotina</taxon>
        <taxon>Pucciniomycetes</taxon>
        <taxon>Pucciniales</taxon>
        <taxon>Pucciniaceae</taxon>
        <taxon>Puccinia</taxon>
    </lineage>
</organism>
<evidence type="ECO:0000313" key="2">
    <source>
        <dbReference type="EMBL" id="KAA1071106.1"/>
    </source>
</evidence>
<dbReference type="Proteomes" id="UP000325313">
    <property type="component" value="Unassembled WGS sequence"/>
</dbReference>